<evidence type="ECO:0000313" key="2">
    <source>
        <dbReference type="Proteomes" id="UP001141552"/>
    </source>
</evidence>
<reference evidence="1" key="1">
    <citation type="submission" date="2022-02" db="EMBL/GenBank/DDBJ databases">
        <authorList>
            <person name="Henning P.M."/>
            <person name="McCubbin A.G."/>
            <person name="Shore J.S."/>
        </authorList>
    </citation>
    <scope>NUCLEOTIDE SEQUENCE</scope>
    <source>
        <strain evidence="1">F60SS</strain>
        <tissue evidence="1">Leaves</tissue>
    </source>
</reference>
<dbReference type="AlphaFoldDB" id="A0A9Q0JN66"/>
<name>A0A9Q0JN66_9ROSI</name>
<comment type="caution">
    <text evidence="1">The sequence shown here is derived from an EMBL/GenBank/DDBJ whole genome shotgun (WGS) entry which is preliminary data.</text>
</comment>
<dbReference type="Proteomes" id="UP001141552">
    <property type="component" value="Unassembled WGS sequence"/>
</dbReference>
<proteinExistence type="predicted"/>
<accession>A0A9Q0JN66</accession>
<protein>
    <submittedName>
        <fullName evidence="1">Uncharacterized protein</fullName>
    </submittedName>
</protein>
<gene>
    <name evidence="1" type="ORF">Tsubulata_046352</name>
</gene>
<sequence>MDLLGNRDSIPSTISGSKQLSVEVVVLVIASSTSSLLSSLFRLFD</sequence>
<keyword evidence="2" id="KW-1185">Reference proteome</keyword>
<organism evidence="1 2">
    <name type="scientific">Turnera subulata</name>
    <dbReference type="NCBI Taxonomy" id="218843"/>
    <lineage>
        <taxon>Eukaryota</taxon>
        <taxon>Viridiplantae</taxon>
        <taxon>Streptophyta</taxon>
        <taxon>Embryophyta</taxon>
        <taxon>Tracheophyta</taxon>
        <taxon>Spermatophyta</taxon>
        <taxon>Magnoliopsida</taxon>
        <taxon>eudicotyledons</taxon>
        <taxon>Gunneridae</taxon>
        <taxon>Pentapetalae</taxon>
        <taxon>rosids</taxon>
        <taxon>fabids</taxon>
        <taxon>Malpighiales</taxon>
        <taxon>Passifloraceae</taxon>
        <taxon>Turnera</taxon>
    </lineage>
</organism>
<dbReference type="EMBL" id="JAKUCV010000733">
    <property type="protein sequence ID" value="KAJ4848971.1"/>
    <property type="molecule type" value="Genomic_DNA"/>
</dbReference>
<reference evidence="1" key="2">
    <citation type="journal article" date="2023" name="Plants (Basel)">
        <title>Annotation of the Turnera subulata (Passifloraceae) Draft Genome Reveals the S-Locus Evolved after the Divergence of Turneroideae from Passifloroideae in a Stepwise Manner.</title>
        <authorList>
            <person name="Henning P.M."/>
            <person name="Roalson E.H."/>
            <person name="Mir W."/>
            <person name="McCubbin A.G."/>
            <person name="Shore J.S."/>
        </authorList>
    </citation>
    <scope>NUCLEOTIDE SEQUENCE</scope>
    <source>
        <strain evidence="1">F60SS</strain>
    </source>
</reference>
<evidence type="ECO:0000313" key="1">
    <source>
        <dbReference type="EMBL" id="KAJ4848971.1"/>
    </source>
</evidence>
<feature type="non-terminal residue" evidence="1">
    <location>
        <position position="1"/>
    </location>
</feature>